<dbReference type="GO" id="GO:0009254">
    <property type="term" value="P:peptidoglycan turnover"/>
    <property type="evidence" value="ECO:0007669"/>
    <property type="project" value="TreeGrafter"/>
</dbReference>
<dbReference type="SUPFAM" id="SSF47090">
    <property type="entry name" value="PGBD-like"/>
    <property type="match status" value="1"/>
</dbReference>
<dbReference type="STRING" id="1882918.BCY86_03200"/>
<dbReference type="InterPro" id="IPR036505">
    <property type="entry name" value="Amidase/PGRP_sf"/>
</dbReference>
<dbReference type="PANTHER" id="PTHR30417:SF1">
    <property type="entry name" value="N-ACETYLMURAMOYL-L-ALANINE AMIDASE AMID"/>
    <property type="match status" value="1"/>
</dbReference>
<dbReference type="InterPro" id="IPR036365">
    <property type="entry name" value="PGBD-like_sf"/>
</dbReference>
<dbReference type="InterPro" id="IPR051206">
    <property type="entry name" value="NAMLAA_amidase_2"/>
</dbReference>
<name>A0A1L6MW95_9BACT</name>
<dbReference type="EMBL" id="CP016908">
    <property type="protein sequence ID" value="APR99791.1"/>
    <property type="molecule type" value="Genomic_DNA"/>
</dbReference>
<dbReference type="PANTHER" id="PTHR30417">
    <property type="entry name" value="N-ACETYLMURAMOYL-L-ALANINE AMIDASE AMID"/>
    <property type="match status" value="1"/>
</dbReference>
<reference evidence="2 3" key="1">
    <citation type="submission" date="2016-08" db="EMBL/GenBank/DDBJ databases">
        <title>Identification and validation of antigenic proteins from Pajaroellobacter abortibovis using de-novo genome sequence assembly and reverse vaccinology.</title>
        <authorList>
            <person name="Welly B.T."/>
            <person name="Miller M.R."/>
            <person name="Stott J.L."/>
            <person name="Blanchard M.T."/>
            <person name="Islas-Trejo A.D."/>
            <person name="O'Rourke S.M."/>
            <person name="Young A.E."/>
            <person name="Medrano J.F."/>
            <person name="Van Eenennaam A.L."/>
        </authorList>
    </citation>
    <scope>NUCLEOTIDE SEQUENCE [LARGE SCALE GENOMIC DNA]</scope>
    <source>
        <strain evidence="2 3">BTF92-0548A/99-0131</strain>
    </source>
</reference>
<keyword evidence="3" id="KW-1185">Reference proteome</keyword>
<proteinExistence type="inferred from homology"/>
<sequence>MFGHADIAPGWKWDPGPLFHWKRLYDHGIGAWSDEQEVPSLIAGKSPQQLIRGEERLRSFQEHLKQWEYLLQVTGKLDEQTEHVVNAFHMHFLGEENTIPPEETKAVLHALIRKYPTERT</sequence>
<accession>A0A1L6MW95</accession>
<dbReference type="GO" id="GO:0019867">
    <property type="term" value="C:outer membrane"/>
    <property type="evidence" value="ECO:0007669"/>
    <property type="project" value="TreeGrafter"/>
</dbReference>
<dbReference type="Gene3D" id="1.10.101.10">
    <property type="entry name" value="PGBD-like superfamily/PGBD"/>
    <property type="match status" value="1"/>
</dbReference>
<dbReference type="KEGG" id="pabo:BCY86_03200"/>
<gene>
    <name evidence="2" type="ORF">BCY86_03200</name>
</gene>
<protein>
    <recommendedName>
        <fullName evidence="4">N-acetylmuramoyl-L-alanine amidase domain-containing protein</fullName>
    </recommendedName>
</protein>
<evidence type="ECO:0000313" key="2">
    <source>
        <dbReference type="EMBL" id="APR99791.1"/>
    </source>
</evidence>
<dbReference type="RefSeq" id="WP_075276440.1">
    <property type="nucleotide sequence ID" value="NZ_CP016908.1"/>
</dbReference>
<evidence type="ECO:0000313" key="3">
    <source>
        <dbReference type="Proteomes" id="UP000185544"/>
    </source>
</evidence>
<dbReference type="AlphaFoldDB" id="A0A1L6MW95"/>
<organism evidence="2 3">
    <name type="scientific">Pajaroellobacter abortibovis</name>
    <dbReference type="NCBI Taxonomy" id="1882918"/>
    <lineage>
        <taxon>Bacteria</taxon>
        <taxon>Pseudomonadati</taxon>
        <taxon>Myxococcota</taxon>
        <taxon>Polyangia</taxon>
        <taxon>Polyangiales</taxon>
        <taxon>Polyangiaceae</taxon>
    </lineage>
</organism>
<evidence type="ECO:0008006" key="4">
    <source>
        <dbReference type="Google" id="ProtNLM"/>
    </source>
</evidence>
<dbReference type="GO" id="GO:0008745">
    <property type="term" value="F:N-acetylmuramoyl-L-alanine amidase activity"/>
    <property type="evidence" value="ECO:0007669"/>
    <property type="project" value="InterPro"/>
</dbReference>
<dbReference type="OrthoDB" id="9794842at2"/>
<dbReference type="SUPFAM" id="SSF55846">
    <property type="entry name" value="N-acetylmuramoyl-L-alanine amidase-like"/>
    <property type="match status" value="1"/>
</dbReference>
<evidence type="ECO:0000256" key="1">
    <source>
        <dbReference type="ARBA" id="ARBA00007553"/>
    </source>
</evidence>
<dbReference type="GO" id="GO:0009253">
    <property type="term" value="P:peptidoglycan catabolic process"/>
    <property type="evidence" value="ECO:0007669"/>
    <property type="project" value="InterPro"/>
</dbReference>
<comment type="similarity">
    <text evidence="1">Belongs to the N-acetylmuramoyl-L-alanine amidase 2 family.</text>
</comment>
<dbReference type="InterPro" id="IPR036366">
    <property type="entry name" value="PGBDSf"/>
</dbReference>
<dbReference type="Gene3D" id="3.40.80.10">
    <property type="entry name" value="Peptidoglycan recognition protein-like"/>
    <property type="match status" value="1"/>
</dbReference>
<dbReference type="Proteomes" id="UP000185544">
    <property type="component" value="Chromosome"/>
</dbReference>